<dbReference type="Proteomes" id="UP000325529">
    <property type="component" value="Chromosome"/>
</dbReference>
<organism evidence="4 5">
    <name type="scientific">Streptomyces kanamyceticus</name>
    <dbReference type="NCBI Taxonomy" id="1967"/>
    <lineage>
        <taxon>Bacteria</taxon>
        <taxon>Bacillati</taxon>
        <taxon>Actinomycetota</taxon>
        <taxon>Actinomycetes</taxon>
        <taxon>Kitasatosporales</taxon>
        <taxon>Streptomycetaceae</taxon>
        <taxon>Streptomyces</taxon>
    </lineage>
</organism>
<feature type="chain" id="PRO_5023828482" description="DUF4097 domain-containing protein" evidence="2">
    <location>
        <begin position="36"/>
        <end position="267"/>
    </location>
</feature>
<evidence type="ECO:0000313" key="5">
    <source>
        <dbReference type="Proteomes" id="UP000325529"/>
    </source>
</evidence>
<reference evidence="4 5" key="1">
    <citation type="submission" date="2017-09" db="EMBL/GenBank/DDBJ databases">
        <authorList>
            <person name="Lee N."/>
            <person name="Cho B.-K."/>
        </authorList>
    </citation>
    <scope>NUCLEOTIDE SEQUENCE [LARGE SCALE GENOMIC DNA]</scope>
    <source>
        <strain evidence="4 5">ATCC 12853</strain>
    </source>
</reference>
<feature type="domain" description="DUF4097" evidence="3">
    <location>
        <begin position="128"/>
        <end position="259"/>
    </location>
</feature>
<feature type="signal peptide" evidence="2">
    <location>
        <begin position="1"/>
        <end position="35"/>
    </location>
</feature>
<dbReference type="Pfam" id="PF13349">
    <property type="entry name" value="DUF4097"/>
    <property type="match status" value="1"/>
</dbReference>
<name>A0A5J6GLC1_STRKN</name>
<dbReference type="AlphaFoldDB" id="A0A5J6GLC1"/>
<keyword evidence="2" id="KW-0732">Signal</keyword>
<evidence type="ECO:0000313" key="4">
    <source>
        <dbReference type="EMBL" id="QEU94618.1"/>
    </source>
</evidence>
<dbReference type="KEGG" id="ska:CP970_30330"/>
<proteinExistence type="predicted"/>
<dbReference type="InterPro" id="IPR025164">
    <property type="entry name" value="Toastrack_DUF4097"/>
</dbReference>
<dbReference type="EMBL" id="CP023699">
    <property type="protein sequence ID" value="QEU94618.1"/>
    <property type="molecule type" value="Genomic_DNA"/>
</dbReference>
<protein>
    <recommendedName>
        <fullName evidence="3">DUF4097 domain-containing protein</fullName>
    </recommendedName>
</protein>
<accession>A0A5J6GLC1</accession>
<evidence type="ECO:0000256" key="1">
    <source>
        <dbReference type="SAM" id="MobiDB-lite"/>
    </source>
</evidence>
<sequence>MATRTRRRPRTARALAAATGTVAVVALVGACGADASSDGDPEHRTFTLPGRTLTVDSEDSALELVPSDSGGKDVKVTRWFDGRTVLGGTPEVKWKMSGDRLTFRTTCSGVISDCSVKHRVEVPRGVAVTVENEDGRVTASGFRDALKVRSQDGAVTVEKSSGPLDVRSEDGSVRARGITSKRIAVASKDGAVRLELATAPDRVDARSQDGALTVALPRTENGAALSYDVKAEAHDGAVDVSVPRDSASPHRVSALSDDGKVTVRSAN</sequence>
<evidence type="ECO:0000256" key="2">
    <source>
        <dbReference type="SAM" id="SignalP"/>
    </source>
</evidence>
<keyword evidence="5" id="KW-1185">Reference proteome</keyword>
<dbReference type="OrthoDB" id="5243271at2"/>
<evidence type="ECO:0000259" key="3">
    <source>
        <dbReference type="Pfam" id="PF13349"/>
    </source>
</evidence>
<dbReference type="PROSITE" id="PS51257">
    <property type="entry name" value="PROKAR_LIPOPROTEIN"/>
    <property type="match status" value="1"/>
</dbReference>
<gene>
    <name evidence="4" type="ORF">CP970_30330</name>
</gene>
<feature type="region of interest" description="Disordered" evidence="1">
    <location>
        <begin position="240"/>
        <end position="267"/>
    </location>
</feature>
<dbReference type="RefSeq" id="WP_079044109.1">
    <property type="nucleotide sequence ID" value="NZ_CP023699.1"/>
</dbReference>